<proteinExistence type="predicted"/>
<dbReference type="EMBL" id="JADYXP020000005">
    <property type="protein sequence ID" value="KAL0124176.1"/>
    <property type="molecule type" value="Genomic_DNA"/>
</dbReference>
<reference evidence="2 3" key="1">
    <citation type="submission" date="2023-03" db="EMBL/GenBank/DDBJ databases">
        <title>High recombination rates correlate with genetic variation in Cardiocondyla obscurior ants.</title>
        <authorList>
            <person name="Errbii M."/>
        </authorList>
    </citation>
    <scope>NUCLEOTIDE SEQUENCE [LARGE SCALE GENOMIC DNA]</scope>
    <source>
        <strain evidence="2">Alpha-2009</strain>
        <tissue evidence="2">Whole body</tissue>
    </source>
</reference>
<evidence type="ECO:0000256" key="1">
    <source>
        <dbReference type="SAM" id="MobiDB-lite"/>
    </source>
</evidence>
<protein>
    <submittedName>
        <fullName evidence="2">Uncharacterized protein</fullName>
    </submittedName>
</protein>
<keyword evidence="3" id="KW-1185">Reference proteome</keyword>
<sequence>MRTMRKRVCAGARDEKGDLTKVTLQNDEDMRAADVIVRTRQETGKSRTTRGVKAGRKEKEERSGAKEEAKEARGEEEEKEEDDARPDPGHLGLQETS</sequence>
<organism evidence="2 3">
    <name type="scientific">Cardiocondyla obscurior</name>
    <dbReference type="NCBI Taxonomy" id="286306"/>
    <lineage>
        <taxon>Eukaryota</taxon>
        <taxon>Metazoa</taxon>
        <taxon>Ecdysozoa</taxon>
        <taxon>Arthropoda</taxon>
        <taxon>Hexapoda</taxon>
        <taxon>Insecta</taxon>
        <taxon>Pterygota</taxon>
        <taxon>Neoptera</taxon>
        <taxon>Endopterygota</taxon>
        <taxon>Hymenoptera</taxon>
        <taxon>Apocrita</taxon>
        <taxon>Aculeata</taxon>
        <taxon>Formicoidea</taxon>
        <taxon>Formicidae</taxon>
        <taxon>Myrmicinae</taxon>
        <taxon>Cardiocondyla</taxon>
    </lineage>
</organism>
<feature type="compositionally biased region" description="Basic and acidic residues" evidence="1">
    <location>
        <begin position="55"/>
        <end position="73"/>
    </location>
</feature>
<feature type="compositionally biased region" description="Acidic residues" evidence="1">
    <location>
        <begin position="74"/>
        <end position="84"/>
    </location>
</feature>
<feature type="region of interest" description="Disordered" evidence="1">
    <location>
        <begin position="36"/>
        <end position="97"/>
    </location>
</feature>
<accession>A0AAW2G7G4</accession>
<dbReference type="Proteomes" id="UP001430953">
    <property type="component" value="Unassembled WGS sequence"/>
</dbReference>
<dbReference type="AlphaFoldDB" id="A0AAW2G7G4"/>
<evidence type="ECO:0000313" key="2">
    <source>
        <dbReference type="EMBL" id="KAL0124176.1"/>
    </source>
</evidence>
<feature type="compositionally biased region" description="Basic and acidic residues" evidence="1">
    <location>
        <begin position="36"/>
        <end position="45"/>
    </location>
</feature>
<gene>
    <name evidence="2" type="ORF">PUN28_006182</name>
</gene>
<comment type="caution">
    <text evidence="2">The sequence shown here is derived from an EMBL/GenBank/DDBJ whole genome shotgun (WGS) entry which is preliminary data.</text>
</comment>
<evidence type="ECO:0000313" key="3">
    <source>
        <dbReference type="Proteomes" id="UP001430953"/>
    </source>
</evidence>
<name>A0AAW2G7G4_9HYME</name>